<evidence type="ECO:0000313" key="6">
    <source>
        <dbReference type="Proteomes" id="UP000187209"/>
    </source>
</evidence>
<feature type="compositionally biased region" description="Basic and acidic residues" evidence="2">
    <location>
        <begin position="67"/>
        <end position="87"/>
    </location>
</feature>
<feature type="transmembrane region" description="Helical" evidence="3">
    <location>
        <begin position="109"/>
        <end position="130"/>
    </location>
</feature>
<evidence type="ECO:0000259" key="4">
    <source>
        <dbReference type="PROSITE" id="PS50076"/>
    </source>
</evidence>
<accession>A0A1R2BI12</accession>
<gene>
    <name evidence="5" type="ORF">SteCoe_24207</name>
</gene>
<dbReference type="GO" id="GO:0051087">
    <property type="term" value="F:protein-folding chaperone binding"/>
    <property type="evidence" value="ECO:0007669"/>
    <property type="project" value="TreeGrafter"/>
</dbReference>
<dbReference type="GO" id="GO:0051787">
    <property type="term" value="F:misfolded protein binding"/>
    <property type="evidence" value="ECO:0007669"/>
    <property type="project" value="TreeGrafter"/>
</dbReference>
<evidence type="ECO:0000313" key="5">
    <source>
        <dbReference type="EMBL" id="OMJ76423.1"/>
    </source>
</evidence>
<feature type="region of interest" description="Disordered" evidence="2">
    <location>
        <begin position="67"/>
        <end position="99"/>
    </location>
</feature>
<keyword evidence="3" id="KW-0472">Membrane</keyword>
<sequence length="178" mass="20791">MLSRNLKRWVKQNPFTILGLHPSCSSKEVKLAYYKLAKKYHPDINSHYQEYFRQISLAYKEIQEMGDNRPNFDSEKPEDAGTKDSERKPKRVPRPKPVRDDNVRAAKRFALMETFAIIGVIGLILIRILMISSAKEKEILINLHNKSLLEKEMGDDSVKLDKFYQKFEENFGDNKSKN</sequence>
<name>A0A1R2BI12_9CILI</name>
<dbReference type="InterPro" id="IPR001623">
    <property type="entry name" value="DnaJ_domain"/>
</dbReference>
<dbReference type="Gene3D" id="1.10.287.110">
    <property type="entry name" value="DnaJ domain"/>
    <property type="match status" value="1"/>
</dbReference>
<organism evidence="5 6">
    <name type="scientific">Stentor coeruleus</name>
    <dbReference type="NCBI Taxonomy" id="5963"/>
    <lineage>
        <taxon>Eukaryota</taxon>
        <taxon>Sar</taxon>
        <taxon>Alveolata</taxon>
        <taxon>Ciliophora</taxon>
        <taxon>Postciliodesmatophora</taxon>
        <taxon>Heterotrichea</taxon>
        <taxon>Heterotrichida</taxon>
        <taxon>Stentoridae</taxon>
        <taxon>Stentor</taxon>
    </lineage>
</organism>
<dbReference type="CDD" id="cd06257">
    <property type="entry name" value="DnaJ"/>
    <property type="match status" value="1"/>
</dbReference>
<dbReference type="SUPFAM" id="SSF46565">
    <property type="entry name" value="Chaperone J-domain"/>
    <property type="match status" value="1"/>
</dbReference>
<dbReference type="Pfam" id="PF00226">
    <property type="entry name" value="DnaJ"/>
    <property type="match status" value="1"/>
</dbReference>
<proteinExistence type="predicted"/>
<dbReference type="EMBL" id="MPUH01000632">
    <property type="protein sequence ID" value="OMJ76423.1"/>
    <property type="molecule type" value="Genomic_DNA"/>
</dbReference>
<keyword evidence="3" id="KW-0812">Transmembrane</keyword>
<evidence type="ECO:0000256" key="3">
    <source>
        <dbReference type="SAM" id="Phobius"/>
    </source>
</evidence>
<dbReference type="AlphaFoldDB" id="A0A1R2BI12"/>
<dbReference type="Proteomes" id="UP000187209">
    <property type="component" value="Unassembled WGS sequence"/>
</dbReference>
<keyword evidence="6" id="KW-1185">Reference proteome</keyword>
<feature type="domain" description="J" evidence="4">
    <location>
        <begin position="13"/>
        <end position="76"/>
    </location>
</feature>
<dbReference type="InterPro" id="IPR051948">
    <property type="entry name" value="Hsp70_co-chaperone_J-domain"/>
</dbReference>
<dbReference type="PANTHER" id="PTHR44360:SF1">
    <property type="entry name" value="DNAJ HOMOLOG SUBFAMILY B MEMBER 9"/>
    <property type="match status" value="1"/>
</dbReference>
<comment type="caution">
    <text evidence="5">The sequence shown here is derived from an EMBL/GenBank/DDBJ whole genome shotgun (WGS) entry which is preliminary data.</text>
</comment>
<reference evidence="5 6" key="1">
    <citation type="submission" date="2016-11" db="EMBL/GenBank/DDBJ databases">
        <title>The macronuclear genome of Stentor coeruleus: a giant cell with tiny introns.</title>
        <authorList>
            <person name="Slabodnick M."/>
            <person name="Ruby J.G."/>
            <person name="Reiff S.B."/>
            <person name="Swart E.C."/>
            <person name="Gosai S."/>
            <person name="Prabakaran S."/>
            <person name="Witkowska E."/>
            <person name="Larue G.E."/>
            <person name="Fisher S."/>
            <person name="Freeman R.M."/>
            <person name="Gunawardena J."/>
            <person name="Chu W."/>
            <person name="Stover N.A."/>
            <person name="Gregory B.D."/>
            <person name="Nowacki M."/>
            <person name="Derisi J."/>
            <person name="Roy S.W."/>
            <person name="Marshall W.F."/>
            <person name="Sood P."/>
        </authorList>
    </citation>
    <scope>NUCLEOTIDE SEQUENCE [LARGE SCALE GENOMIC DNA]</scope>
    <source>
        <strain evidence="5">WM001</strain>
    </source>
</reference>
<dbReference type="SMART" id="SM00271">
    <property type="entry name" value="DnaJ"/>
    <property type="match status" value="1"/>
</dbReference>
<keyword evidence="1" id="KW-0143">Chaperone</keyword>
<dbReference type="InterPro" id="IPR036869">
    <property type="entry name" value="J_dom_sf"/>
</dbReference>
<dbReference type="PROSITE" id="PS50076">
    <property type="entry name" value="DNAJ_2"/>
    <property type="match status" value="1"/>
</dbReference>
<dbReference type="PANTHER" id="PTHR44360">
    <property type="entry name" value="DNAJ HOMOLOG SUBFAMILY B MEMBER 9"/>
    <property type="match status" value="1"/>
</dbReference>
<evidence type="ECO:0000256" key="2">
    <source>
        <dbReference type="SAM" id="MobiDB-lite"/>
    </source>
</evidence>
<keyword evidence="3" id="KW-1133">Transmembrane helix</keyword>
<evidence type="ECO:0000256" key="1">
    <source>
        <dbReference type="ARBA" id="ARBA00023186"/>
    </source>
</evidence>
<dbReference type="PRINTS" id="PR00625">
    <property type="entry name" value="JDOMAIN"/>
</dbReference>
<dbReference type="GO" id="GO:0005783">
    <property type="term" value="C:endoplasmic reticulum"/>
    <property type="evidence" value="ECO:0007669"/>
    <property type="project" value="TreeGrafter"/>
</dbReference>
<dbReference type="GO" id="GO:0036503">
    <property type="term" value="P:ERAD pathway"/>
    <property type="evidence" value="ECO:0007669"/>
    <property type="project" value="TreeGrafter"/>
</dbReference>
<protein>
    <recommendedName>
        <fullName evidence="4">J domain-containing protein</fullName>
    </recommendedName>
</protein>